<dbReference type="GO" id="GO:0046872">
    <property type="term" value="F:metal ion binding"/>
    <property type="evidence" value="ECO:0007669"/>
    <property type="project" value="UniProtKB-KW"/>
</dbReference>
<reference evidence="10 11" key="1">
    <citation type="submission" date="2019-01" db="EMBL/GenBank/DDBJ databases">
        <authorList>
            <person name="Brito A."/>
        </authorList>
    </citation>
    <scope>NUCLEOTIDE SEQUENCE [LARGE SCALE GENOMIC DNA]</scope>
    <source>
        <strain evidence="10">1</strain>
    </source>
</reference>
<dbReference type="SUPFAM" id="SSF53448">
    <property type="entry name" value="Nucleotide-diphospho-sugar transferases"/>
    <property type="match status" value="1"/>
</dbReference>
<dbReference type="NCBIfam" id="NF002741">
    <property type="entry name" value="PRK02726.1"/>
    <property type="match status" value="1"/>
</dbReference>
<keyword evidence="10" id="KW-0548">Nucleotidyltransferase</keyword>
<evidence type="ECO:0000259" key="9">
    <source>
        <dbReference type="Pfam" id="PF12804"/>
    </source>
</evidence>
<evidence type="ECO:0000256" key="2">
    <source>
        <dbReference type="ARBA" id="ARBA00022679"/>
    </source>
</evidence>
<dbReference type="PANTHER" id="PTHR19136:SF81">
    <property type="entry name" value="MOLYBDENUM COFACTOR GUANYLYLTRANSFERASE"/>
    <property type="match status" value="1"/>
</dbReference>
<dbReference type="EMBL" id="CAACVJ010000019">
    <property type="protein sequence ID" value="VEP11696.1"/>
    <property type="molecule type" value="Genomic_DNA"/>
</dbReference>
<keyword evidence="5 8" id="KW-0460">Magnesium</keyword>
<dbReference type="InterPro" id="IPR029044">
    <property type="entry name" value="Nucleotide-diphossugar_trans"/>
</dbReference>
<comment type="function">
    <text evidence="8">Transfers a GMP moiety from GTP to Mo-molybdopterin (Mo-MPT) cofactor (Moco or molybdenum cofactor) to form Mo-molybdopterin guanine dinucleotide (Mo-MGD) cofactor.</text>
</comment>
<gene>
    <name evidence="8 10" type="primary">mobA</name>
    <name evidence="10" type="ORF">H1P_1150006</name>
</gene>
<sequence length="203" mass="22935">MKNQPEISIAAIILAGGKSTRMGQDKALLKIKNRPLLNHVCTVAQDSLNCVYVVTPWIDKYQNLIPASVQLIEETIILANADSNCPLIGFYQGLQQVSTDWILLLACDLPKINSEAIKRWCQYLPEVSDSKIALLPLSNKGYEPLCGFYRRSCLPLLKTYIEKKGKSFQKWLAQHPVQELPVSDRSVLFNCNTQEDWLLITDN</sequence>
<feature type="binding site" evidence="8">
    <location>
        <position position="26"/>
    </location>
    <ligand>
        <name>GTP</name>
        <dbReference type="ChEBI" id="CHEBI:37565"/>
    </ligand>
</feature>
<dbReference type="GO" id="GO:0005525">
    <property type="term" value="F:GTP binding"/>
    <property type="evidence" value="ECO:0007669"/>
    <property type="project" value="UniProtKB-UniRule"/>
</dbReference>
<feature type="domain" description="MobA-like NTP transferase" evidence="9">
    <location>
        <begin position="11"/>
        <end position="175"/>
    </location>
</feature>
<dbReference type="EC" id="2.7.7.77" evidence="8"/>
<dbReference type="InterPro" id="IPR025877">
    <property type="entry name" value="MobA-like_NTP_Trfase"/>
</dbReference>
<keyword evidence="6 8" id="KW-0342">GTP-binding</keyword>
<comment type="caution">
    <text evidence="8">Lacks conserved residue(s) required for the propagation of feature annotation.</text>
</comment>
<dbReference type="InterPro" id="IPR013482">
    <property type="entry name" value="Molybde_CF_guanTrfase"/>
</dbReference>
<comment type="domain">
    <text evidence="8">The N-terminal domain determines nucleotide recognition and specific binding, while the C-terminal domain determines the specific binding to the target protein.</text>
</comment>
<keyword evidence="3 8" id="KW-0479">Metal-binding</keyword>
<accession>A0A563VJP9</accession>
<keyword evidence="7 8" id="KW-0501">Molybdenum cofactor biosynthesis</keyword>
<evidence type="ECO:0000256" key="7">
    <source>
        <dbReference type="ARBA" id="ARBA00023150"/>
    </source>
</evidence>
<dbReference type="CDD" id="cd02503">
    <property type="entry name" value="MobA"/>
    <property type="match status" value="1"/>
</dbReference>
<evidence type="ECO:0000313" key="11">
    <source>
        <dbReference type="Proteomes" id="UP000320055"/>
    </source>
</evidence>
<dbReference type="HAMAP" id="MF_00316">
    <property type="entry name" value="MobA"/>
    <property type="match status" value="1"/>
</dbReference>
<dbReference type="AlphaFoldDB" id="A0A563VJP9"/>
<dbReference type="Gene3D" id="3.90.550.10">
    <property type="entry name" value="Spore Coat Polysaccharide Biosynthesis Protein SpsA, Chain A"/>
    <property type="match status" value="1"/>
</dbReference>
<evidence type="ECO:0000256" key="1">
    <source>
        <dbReference type="ARBA" id="ARBA00022490"/>
    </source>
</evidence>
<name>A0A563VJP9_9CYAN</name>
<evidence type="ECO:0000256" key="4">
    <source>
        <dbReference type="ARBA" id="ARBA00022741"/>
    </source>
</evidence>
<feature type="binding site" evidence="8">
    <location>
        <position position="108"/>
    </location>
    <ligand>
        <name>GTP</name>
        <dbReference type="ChEBI" id="CHEBI:37565"/>
    </ligand>
</feature>
<keyword evidence="4 8" id="KW-0547">Nucleotide-binding</keyword>
<dbReference type="Proteomes" id="UP000320055">
    <property type="component" value="Unassembled WGS sequence"/>
</dbReference>
<dbReference type="RefSeq" id="WP_144869369.1">
    <property type="nucleotide sequence ID" value="NZ_LR213869.1"/>
</dbReference>
<keyword evidence="2 8" id="KW-0808">Transferase</keyword>
<dbReference type="OrthoDB" id="9788394at2"/>
<dbReference type="Pfam" id="PF12804">
    <property type="entry name" value="NTP_transf_3"/>
    <property type="match status" value="1"/>
</dbReference>
<dbReference type="GO" id="GO:0006777">
    <property type="term" value="P:Mo-molybdopterin cofactor biosynthetic process"/>
    <property type="evidence" value="ECO:0007669"/>
    <property type="project" value="UniProtKB-KW"/>
</dbReference>
<evidence type="ECO:0000256" key="3">
    <source>
        <dbReference type="ARBA" id="ARBA00022723"/>
    </source>
</evidence>
<dbReference type="GO" id="GO:0061603">
    <property type="term" value="F:molybdenum cofactor guanylyltransferase activity"/>
    <property type="evidence" value="ECO:0007669"/>
    <property type="project" value="UniProtKB-EC"/>
</dbReference>
<dbReference type="GO" id="GO:0005737">
    <property type="term" value="C:cytoplasm"/>
    <property type="evidence" value="ECO:0007669"/>
    <property type="project" value="UniProtKB-SubCell"/>
</dbReference>
<comment type="catalytic activity">
    <reaction evidence="8">
        <text>Mo-molybdopterin + GTP + H(+) = Mo-molybdopterin guanine dinucleotide + diphosphate</text>
        <dbReference type="Rhea" id="RHEA:34243"/>
        <dbReference type="ChEBI" id="CHEBI:15378"/>
        <dbReference type="ChEBI" id="CHEBI:33019"/>
        <dbReference type="ChEBI" id="CHEBI:37565"/>
        <dbReference type="ChEBI" id="CHEBI:71302"/>
        <dbReference type="ChEBI" id="CHEBI:71310"/>
        <dbReference type="EC" id="2.7.7.77"/>
    </reaction>
</comment>
<protein>
    <recommendedName>
        <fullName evidence="8">Probable molybdenum cofactor guanylyltransferase</fullName>
        <shortName evidence="8">MoCo guanylyltransferase</shortName>
        <ecNumber evidence="8">2.7.7.77</ecNumber>
    </recommendedName>
    <alternativeName>
        <fullName evidence="8">GTP:molybdopterin guanylyltransferase</fullName>
    </alternativeName>
    <alternativeName>
        <fullName evidence="8">Mo-MPT guanylyltransferase</fullName>
    </alternativeName>
    <alternativeName>
        <fullName evidence="8">Molybdopterin guanylyltransferase</fullName>
    </alternativeName>
    <alternativeName>
        <fullName evidence="8">Molybdopterin-guanine dinucleotide synthase</fullName>
        <shortName evidence="8">MGD synthase</shortName>
    </alternativeName>
</protein>
<proteinExistence type="inferred from homology"/>
<keyword evidence="1 8" id="KW-0963">Cytoplasm</keyword>
<feature type="binding site" evidence="8">
    <location>
        <begin position="14"/>
        <end position="16"/>
    </location>
    <ligand>
        <name>GTP</name>
        <dbReference type="ChEBI" id="CHEBI:37565"/>
    </ligand>
</feature>
<dbReference type="PANTHER" id="PTHR19136">
    <property type="entry name" value="MOLYBDENUM COFACTOR GUANYLYLTRANSFERASE"/>
    <property type="match status" value="1"/>
</dbReference>
<keyword evidence="11" id="KW-1185">Reference proteome</keyword>
<evidence type="ECO:0000256" key="6">
    <source>
        <dbReference type="ARBA" id="ARBA00023134"/>
    </source>
</evidence>
<evidence type="ECO:0000256" key="8">
    <source>
        <dbReference type="HAMAP-Rule" id="MF_00316"/>
    </source>
</evidence>
<comment type="similarity">
    <text evidence="8">Belongs to the MobA family.</text>
</comment>
<comment type="subcellular location">
    <subcellularLocation>
        <location evidence="8">Cytoplasm</location>
    </subcellularLocation>
</comment>
<organism evidence="10 11">
    <name type="scientific">Hyella patelloides LEGE 07179</name>
    <dbReference type="NCBI Taxonomy" id="945734"/>
    <lineage>
        <taxon>Bacteria</taxon>
        <taxon>Bacillati</taxon>
        <taxon>Cyanobacteriota</taxon>
        <taxon>Cyanophyceae</taxon>
        <taxon>Pleurocapsales</taxon>
        <taxon>Hyellaceae</taxon>
        <taxon>Hyella</taxon>
    </lineage>
</organism>
<comment type="cofactor">
    <cofactor evidence="8">
        <name>Mg(2+)</name>
        <dbReference type="ChEBI" id="CHEBI:18420"/>
    </cofactor>
</comment>
<feature type="binding site" evidence="8">
    <location>
        <position position="108"/>
    </location>
    <ligand>
        <name>Mg(2+)</name>
        <dbReference type="ChEBI" id="CHEBI:18420"/>
    </ligand>
</feature>
<evidence type="ECO:0000256" key="5">
    <source>
        <dbReference type="ARBA" id="ARBA00022842"/>
    </source>
</evidence>
<evidence type="ECO:0000313" key="10">
    <source>
        <dbReference type="EMBL" id="VEP11696.1"/>
    </source>
</evidence>